<keyword evidence="16" id="KW-1185">Reference proteome</keyword>
<keyword evidence="5 12" id="KW-1133">Transmembrane helix</keyword>
<evidence type="ECO:0000256" key="3">
    <source>
        <dbReference type="ARBA" id="ARBA00022475"/>
    </source>
</evidence>
<keyword evidence="6" id="KW-0805">Transcription regulation</keyword>
<feature type="domain" description="Anti-sigma-K factor RskA N-terminal" evidence="14">
    <location>
        <begin position="29"/>
        <end position="60"/>
    </location>
</feature>
<evidence type="ECO:0000256" key="9">
    <source>
        <dbReference type="ARBA" id="ARBA00029829"/>
    </source>
</evidence>
<feature type="region of interest" description="Disordered" evidence="11">
    <location>
        <begin position="1"/>
        <end position="23"/>
    </location>
</feature>
<keyword evidence="7 12" id="KW-0472">Membrane</keyword>
<organism evidence="15 16">
    <name type="scientific">Streptomyces rectiviolaceus</name>
    <dbReference type="NCBI Taxonomy" id="332591"/>
    <lineage>
        <taxon>Bacteria</taxon>
        <taxon>Bacillati</taxon>
        <taxon>Actinomycetota</taxon>
        <taxon>Actinomycetes</taxon>
        <taxon>Kitasatosporales</taxon>
        <taxon>Streptomycetaceae</taxon>
        <taxon>Streptomyces</taxon>
    </lineage>
</organism>
<feature type="region of interest" description="Disordered" evidence="11">
    <location>
        <begin position="92"/>
        <end position="111"/>
    </location>
</feature>
<protein>
    <recommendedName>
        <fullName evidence="10">Regulator of SigK</fullName>
    </recommendedName>
    <alternativeName>
        <fullName evidence="9">Sigma-K anti-sigma factor RskA</fullName>
    </alternativeName>
</protein>
<evidence type="ECO:0000256" key="6">
    <source>
        <dbReference type="ARBA" id="ARBA00023015"/>
    </source>
</evidence>
<comment type="subcellular location">
    <subcellularLocation>
        <location evidence="2">Cell membrane</location>
    </subcellularLocation>
    <subcellularLocation>
        <location evidence="1">Membrane</location>
        <topology evidence="1">Single-pass membrane protein</topology>
    </subcellularLocation>
</comment>
<evidence type="ECO:0000313" key="15">
    <source>
        <dbReference type="EMBL" id="GAA3142583.1"/>
    </source>
</evidence>
<dbReference type="Pfam" id="PF10099">
    <property type="entry name" value="RskA_C"/>
    <property type="match status" value="1"/>
</dbReference>
<name>A0ABP6NDJ8_9ACTN</name>
<dbReference type="Proteomes" id="UP001501637">
    <property type="component" value="Unassembled WGS sequence"/>
</dbReference>
<dbReference type="EMBL" id="BAAAUG010000172">
    <property type="protein sequence ID" value="GAA3142583.1"/>
    <property type="molecule type" value="Genomic_DNA"/>
</dbReference>
<evidence type="ECO:0000256" key="7">
    <source>
        <dbReference type="ARBA" id="ARBA00023136"/>
    </source>
</evidence>
<dbReference type="InterPro" id="IPR053877">
    <property type="entry name" value="RskA_N"/>
</dbReference>
<proteinExistence type="predicted"/>
<comment type="caution">
    <text evidence="15">The sequence shown here is derived from an EMBL/GenBank/DDBJ whole genome shotgun (WGS) entry which is preliminary data.</text>
</comment>
<evidence type="ECO:0000256" key="11">
    <source>
        <dbReference type="SAM" id="MobiDB-lite"/>
    </source>
</evidence>
<feature type="domain" description="Anti-sigma K factor RskA C-terminal" evidence="13">
    <location>
        <begin position="128"/>
        <end position="259"/>
    </location>
</feature>
<gene>
    <name evidence="15" type="ORF">GCM10010449_72860</name>
</gene>
<dbReference type="Gene3D" id="1.10.10.1320">
    <property type="entry name" value="Anti-sigma factor, zinc-finger domain"/>
    <property type="match status" value="1"/>
</dbReference>
<evidence type="ECO:0000256" key="2">
    <source>
        <dbReference type="ARBA" id="ARBA00004236"/>
    </source>
</evidence>
<reference evidence="16" key="1">
    <citation type="journal article" date="2019" name="Int. J. Syst. Evol. Microbiol.">
        <title>The Global Catalogue of Microorganisms (GCM) 10K type strain sequencing project: providing services to taxonomists for standard genome sequencing and annotation.</title>
        <authorList>
            <consortium name="The Broad Institute Genomics Platform"/>
            <consortium name="The Broad Institute Genome Sequencing Center for Infectious Disease"/>
            <person name="Wu L."/>
            <person name="Ma J."/>
        </authorList>
    </citation>
    <scope>NUCLEOTIDE SEQUENCE [LARGE SCALE GENOMIC DNA]</scope>
    <source>
        <strain evidence="16">JCM 9092</strain>
    </source>
</reference>
<feature type="transmembrane region" description="Helical" evidence="12">
    <location>
        <begin position="116"/>
        <end position="142"/>
    </location>
</feature>
<dbReference type="InterPro" id="IPR041916">
    <property type="entry name" value="Anti_sigma_zinc_sf"/>
</dbReference>
<sequence length="272" mass="28874">MKRGGMKRDMGRDSGRAGAGRLWPRRPVHSLAVPYALDALEQRELRRFERHLGRCARCRAETRELGEGTARLAGAAATPAPPALRERVLSAVRTTEQEPPPRAPVTPSAPPRTRALLVPAAAFAAFTALAVAASAILAVQLIRSDDRLDRERADAREIAHVLAAPDARASTERNAWGRGINVVASESRRRAVVTVTGLGAPPRGRVHQLWALRTASAPRSLGLIDGETPLIATGLSASARSLAVTTEPDGGSERPTSAPLVQLALESVGFGE</sequence>
<evidence type="ECO:0000256" key="4">
    <source>
        <dbReference type="ARBA" id="ARBA00022692"/>
    </source>
</evidence>
<dbReference type="PANTHER" id="PTHR37461:SF1">
    <property type="entry name" value="ANTI-SIGMA-K FACTOR RSKA"/>
    <property type="match status" value="1"/>
</dbReference>
<evidence type="ECO:0000256" key="8">
    <source>
        <dbReference type="ARBA" id="ARBA00023163"/>
    </source>
</evidence>
<dbReference type="InterPro" id="IPR018764">
    <property type="entry name" value="RskA_C"/>
</dbReference>
<accession>A0ABP6NDJ8</accession>
<dbReference type="InterPro" id="IPR051474">
    <property type="entry name" value="Anti-sigma-K/W_factor"/>
</dbReference>
<evidence type="ECO:0000313" key="16">
    <source>
        <dbReference type="Proteomes" id="UP001501637"/>
    </source>
</evidence>
<evidence type="ECO:0000259" key="13">
    <source>
        <dbReference type="Pfam" id="PF10099"/>
    </source>
</evidence>
<evidence type="ECO:0000256" key="5">
    <source>
        <dbReference type="ARBA" id="ARBA00022989"/>
    </source>
</evidence>
<feature type="compositionally biased region" description="Pro residues" evidence="11">
    <location>
        <begin position="98"/>
        <end position="110"/>
    </location>
</feature>
<dbReference type="PANTHER" id="PTHR37461">
    <property type="entry name" value="ANTI-SIGMA-K FACTOR RSKA"/>
    <property type="match status" value="1"/>
</dbReference>
<dbReference type="Pfam" id="PF22618">
    <property type="entry name" value="RskA_N"/>
    <property type="match status" value="1"/>
</dbReference>
<evidence type="ECO:0000256" key="12">
    <source>
        <dbReference type="SAM" id="Phobius"/>
    </source>
</evidence>
<keyword evidence="3" id="KW-1003">Cell membrane</keyword>
<keyword evidence="8" id="KW-0804">Transcription</keyword>
<feature type="compositionally biased region" description="Basic and acidic residues" evidence="11">
    <location>
        <begin position="1"/>
        <end position="15"/>
    </location>
</feature>
<keyword evidence="4 12" id="KW-0812">Transmembrane</keyword>
<evidence type="ECO:0000256" key="1">
    <source>
        <dbReference type="ARBA" id="ARBA00004167"/>
    </source>
</evidence>
<evidence type="ECO:0000259" key="14">
    <source>
        <dbReference type="Pfam" id="PF22618"/>
    </source>
</evidence>
<dbReference type="RefSeq" id="WP_425583945.1">
    <property type="nucleotide sequence ID" value="NZ_BAAAUG010000172.1"/>
</dbReference>
<evidence type="ECO:0000256" key="10">
    <source>
        <dbReference type="ARBA" id="ARBA00030803"/>
    </source>
</evidence>